<dbReference type="SUPFAM" id="SSF46785">
    <property type="entry name" value="Winged helix' DNA-binding domain"/>
    <property type="match status" value="1"/>
</dbReference>
<sequence length="176" mass="19313">MTLLEQKHLALLDEAQRRGQPGADNMRLCFEVLALASGIDRACAARLAPHRLSEGKFVLLLLLRDLPEGLAPHELAERAGVTRATITGLLDGLERDGFLARHGDKDDRRKVSVRLTAKGQAVALDLFNEHSQWIASLFAGFGQHEREALSGVLRQVWRNVEIPTKDSPAVAAGNPR</sequence>
<dbReference type="PANTHER" id="PTHR42756:SF1">
    <property type="entry name" value="TRANSCRIPTIONAL REPRESSOR OF EMRAB OPERON"/>
    <property type="match status" value="1"/>
</dbReference>
<evidence type="ECO:0000259" key="4">
    <source>
        <dbReference type="PROSITE" id="PS50995"/>
    </source>
</evidence>
<evidence type="ECO:0000256" key="1">
    <source>
        <dbReference type="ARBA" id="ARBA00023015"/>
    </source>
</evidence>
<dbReference type="InterPro" id="IPR000835">
    <property type="entry name" value="HTH_MarR-typ"/>
</dbReference>
<dbReference type="InterPro" id="IPR023187">
    <property type="entry name" value="Tscrpt_reg_MarR-type_CS"/>
</dbReference>
<gene>
    <name evidence="5" type="ORF">ACFPLB_17475</name>
</gene>
<accession>A0ABW0H1P8</accession>
<protein>
    <submittedName>
        <fullName evidence="5">MarR family winged helix-turn-helix transcriptional regulator</fullName>
    </submittedName>
</protein>
<keyword evidence="6" id="KW-1185">Reference proteome</keyword>
<dbReference type="Gene3D" id="1.10.10.10">
    <property type="entry name" value="Winged helix-like DNA-binding domain superfamily/Winged helix DNA-binding domain"/>
    <property type="match status" value="1"/>
</dbReference>
<dbReference type="PANTHER" id="PTHR42756">
    <property type="entry name" value="TRANSCRIPTIONAL REGULATOR, MARR"/>
    <property type="match status" value="1"/>
</dbReference>
<proteinExistence type="predicted"/>
<dbReference type="Pfam" id="PF01047">
    <property type="entry name" value="MarR"/>
    <property type="match status" value="1"/>
</dbReference>
<keyword evidence="1" id="KW-0805">Transcription regulation</keyword>
<dbReference type="RefSeq" id="WP_378232065.1">
    <property type="nucleotide sequence ID" value="NZ_JBHSLL010000071.1"/>
</dbReference>
<name>A0ABW0H1P8_9HYPH</name>
<comment type="caution">
    <text evidence="5">The sequence shown here is derived from an EMBL/GenBank/DDBJ whole genome shotgun (WGS) entry which is preliminary data.</text>
</comment>
<keyword evidence="2" id="KW-0238">DNA-binding</keyword>
<evidence type="ECO:0000256" key="3">
    <source>
        <dbReference type="ARBA" id="ARBA00023163"/>
    </source>
</evidence>
<reference evidence="6" key="1">
    <citation type="journal article" date="2019" name="Int. J. Syst. Evol. Microbiol.">
        <title>The Global Catalogue of Microorganisms (GCM) 10K type strain sequencing project: providing services to taxonomists for standard genome sequencing and annotation.</title>
        <authorList>
            <consortium name="The Broad Institute Genomics Platform"/>
            <consortium name="The Broad Institute Genome Sequencing Center for Infectious Disease"/>
            <person name="Wu L."/>
            <person name="Ma J."/>
        </authorList>
    </citation>
    <scope>NUCLEOTIDE SEQUENCE [LARGE SCALE GENOMIC DNA]</scope>
    <source>
        <strain evidence="6">CGMCC 4.1415</strain>
    </source>
</reference>
<evidence type="ECO:0000313" key="5">
    <source>
        <dbReference type="EMBL" id="MFC5387752.1"/>
    </source>
</evidence>
<dbReference type="EMBL" id="JBHSLL010000071">
    <property type="protein sequence ID" value="MFC5387752.1"/>
    <property type="molecule type" value="Genomic_DNA"/>
</dbReference>
<dbReference type="InterPro" id="IPR036388">
    <property type="entry name" value="WH-like_DNA-bd_sf"/>
</dbReference>
<organism evidence="5 6">
    <name type="scientific">Aquamicrobium segne</name>
    <dbReference type="NCBI Taxonomy" id="469547"/>
    <lineage>
        <taxon>Bacteria</taxon>
        <taxon>Pseudomonadati</taxon>
        <taxon>Pseudomonadota</taxon>
        <taxon>Alphaproteobacteria</taxon>
        <taxon>Hyphomicrobiales</taxon>
        <taxon>Phyllobacteriaceae</taxon>
        <taxon>Aquamicrobium</taxon>
    </lineage>
</organism>
<dbReference type="SMART" id="SM00347">
    <property type="entry name" value="HTH_MARR"/>
    <property type="match status" value="1"/>
</dbReference>
<evidence type="ECO:0000313" key="6">
    <source>
        <dbReference type="Proteomes" id="UP001596016"/>
    </source>
</evidence>
<dbReference type="InterPro" id="IPR036390">
    <property type="entry name" value="WH_DNA-bd_sf"/>
</dbReference>
<dbReference type="PROSITE" id="PS50995">
    <property type="entry name" value="HTH_MARR_2"/>
    <property type="match status" value="1"/>
</dbReference>
<keyword evidence="3" id="KW-0804">Transcription</keyword>
<evidence type="ECO:0000256" key="2">
    <source>
        <dbReference type="ARBA" id="ARBA00023125"/>
    </source>
</evidence>
<dbReference type="PROSITE" id="PS01117">
    <property type="entry name" value="HTH_MARR_1"/>
    <property type="match status" value="1"/>
</dbReference>
<feature type="domain" description="HTH marR-type" evidence="4">
    <location>
        <begin position="25"/>
        <end position="158"/>
    </location>
</feature>
<dbReference type="PRINTS" id="PR00598">
    <property type="entry name" value="HTHMARR"/>
</dbReference>
<dbReference type="Proteomes" id="UP001596016">
    <property type="component" value="Unassembled WGS sequence"/>
</dbReference>